<organism evidence="1 3">
    <name type="scientific">Thermoproteota archaeon</name>
    <dbReference type="NCBI Taxonomy" id="2056631"/>
    <lineage>
        <taxon>Archaea</taxon>
        <taxon>Thermoproteota</taxon>
    </lineage>
</organism>
<dbReference type="Proteomes" id="UP000316080">
    <property type="component" value="Unassembled WGS sequence"/>
</dbReference>
<evidence type="ECO:0000313" key="2">
    <source>
        <dbReference type="EMBL" id="TDA37782.1"/>
    </source>
</evidence>
<accession>A0A520KFJ4</accession>
<reference evidence="1 3" key="2">
    <citation type="journal article" date="2019" name="Nat. Microbiol.">
        <title>Wide diversity of methane and short-chain alkane metabolisms in uncultured archaea.</title>
        <authorList>
            <person name="Borrel G."/>
            <person name="Adam P.S."/>
            <person name="McKay L.J."/>
            <person name="Chen L.X."/>
            <person name="Sierra-Garcia I.N."/>
            <person name="Sieber C.M."/>
            <person name="Letourneur Q."/>
            <person name="Ghozlane A."/>
            <person name="Andersen G.L."/>
            <person name="Li W.J."/>
            <person name="Hallam S.J."/>
            <person name="Muyzer G."/>
            <person name="de Oliveira V.M."/>
            <person name="Inskeep W.P."/>
            <person name="Banfield J.F."/>
            <person name="Gribaldo S."/>
        </authorList>
    </citation>
    <scope>NUCLEOTIDE SEQUENCE [LARGE SCALE GENOMIC DNA]</scope>
    <source>
        <strain evidence="1">Verst-YHS</strain>
    </source>
</reference>
<dbReference type="EMBL" id="RXIH01000027">
    <property type="protein sequence ID" value="RZN56237.1"/>
    <property type="molecule type" value="Genomic_DNA"/>
</dbReference>
<protein>
    <submittedName>
        <fullName evidence="1">Uncharacterized protein</fullName>
    </submittedName>
</protein>
<evidence type="ECO:0000313" key="1">
    <source>
        <dbReference type="EMBL" id="RZN56237.1"/>
    </source>
</evidence>
<dbReference type="EMBL" id="QNVI01000064">
    <property type="protein sequence ID" value="TDA37782.1"/>
    <property type="molecule type" value="Genomic_DNA"/>
</dbReference>
<proteinExistence type="predicted"/>
<sequence>MDDLKKYIEETVYKILLENLKKGKFCANLKIEIDMPIEIKGIKGRVVGEITIGDTLEIPKEIKTDKTEEVSLKEIENILKSLGV</sequence>
<reference evidence="2 4" key="1">
    <citation type="journal article" date="2019" name="Nat. Microbiol.">
        <title>Expanding anaerobic alkane metabolism in the domain of Archaea.</title>
        <authorList>
            <person name="Wang Y."/>
            <person name="Wegener G."/>
            <person name="Hou J."/>
            <person name="Wang F."/>
            <person name="Xiao X."/>
        </authorList>
    </citation>
    <scope>NUCLEOTIDE SEQUENCE [LARGE SCALE GENOMIC DNA]</scope>
    <source>
        <strain evidence="2">WYZ-LMO11</strain>
    </source>
</reference>
<evidence type="ECO:0000313" key="3">
    <source>
        <dbReference type="Proteomes" id="UP000316080"/>
    </source>
</evidence>
<dbReference type="AlphaFoldDB" id="A0A520KFJ4"/>
<gene>
    <name evidence="2" type="ORF">DSO09_06265</name>
    <name evidence="1" type="ORF">EF809_03395</name>
</gene>
<evidence type="ECO:0000313" key="4">
    <source>
        <dbReference type="Proteomes" id="UP000317265"/>
    </source>
</evidence>
<comment type="caution">
    <text evidence="1">The sequence shown here is derived from an EMBL/GenBank/DDBJ whole genome shotgun (WGS) entry which is preliminary data.</text>
</comment>
<name>A0A520KFJ4_9CREN</name>
<dbReference type="Proteomes" id="UP000317265">
    <property type="component" value="Unassembled WGS sequence"/>
</dbReference>